<dbReference type="AlphaFoldDB" id="A0A9N7TYD4"/>
<gene>
    <name evidence="1" type="ORF">PLEPLA_LOCUS9181</name>
</gene>
<comment type="caution">
    <text evidence="1">The sequence shown here is derived from an EMBL/GenBank/DDBJ whole genome shotgun (WGS) entry which is preliminary data.</text>
</comment>
<evidence type="ECO:0000313" key="2">
    <source>
        <dbReference type="Proteomes" id="UP001153269"/>
    </source>
</evidence>
<sequence>MAVGTKDLLSLSDEHDSDRSLPLNKLLCPMRVLCSGWCSLSKIVHNLLRVLLSATVILDLEKHLDKHNDDFNKQHRLKTQTLLLLEDLTDVIWGHDLSEQSHDIRDHDLSEQSHDIRGSKLAPHQLQALKPAVTPSSTRATSATSTLILLLLESLS</sequence>
<dbReference type="Proteomes" id="UP001153269">
    <property type="component" value="Unassembled WGS sequence"/>
</dbReference>
<keyword evidence="2" id="KW-1185">Reference proteome</keyword>
<organism evidence="1 2">
    <name type="scientific">Pleuronectes platessa</name>
    <name type="common">European plaice</name>
    <dbReference type="NCBI Taxonomy" id="8262"/>
    <lineage>
        <taxon>Eukaryota</taxon>
        <taxon>Metazoa</taxon>
        <taxon>Chordata</taxon>
        <taxon>Craniata</taxon>
        <taxon>Vertebrata</taxon>
        <taxon>Euteleostomi</taxon>
        <taxon>Actinopterygii</taxon>
        <taxon>Neopterygii</taxon>
        <taxon>Teleostei</taxon>
        <taxon>Neoteleostei</taxon>
        <taxon>Acanthomorphata</taxon>
        <taxon>Carangaria</taxon>
        <taxon>Pleuronectiformes</taxon>
        <taxon>Pleuronectoidei</taxon>
        <taxon>Pleuronectidae</taxon>
        <taxon>Pleuronectes</taxon>
    </lineage>
</organism>
<evidence type="ECO:0000313" key="1">
    <source>
        <dbReference type="EMBL" id="CAB1421299.1"/>
    </source>
</evidence>
<protein>
    <submittedName>
        <fullName evidence="1">Uncharacterized protein</fullName>
    </submittedName>
</protein>
<reference evidence="1" key="1">
    <citation type="submission" date="2020-03" db="EMBL/GenBank/DDBJ databases">
        <authorList>
            <person name="Weist P."/>
        </authorList>
    </citation>
    <scope>NUCLEOTIDE SEQUENCE</scope>
</reference>
<proteinExistence type="predicted"/>
<dbReference type="EMBL" id="CADEAL010000516">
    <property type="protein sequence ID" value="CAB1421299.1"/>
    <property type="molecule type" value="Genomic_DNA"/>
</dbReference>
<accession>A0A9N7TYD4</accession>
<name>A0A9N7TYD4_PLEPL</name>